<name>A0A941HX08_9CAUL</name>
<keyword evidence="3" id="KW-1185">Reference proteome</keyword>
<reference evidence="2" key="1">
    <citation type="submission" date="2021-04" db="EMBL/GenBank/DDBJ databases">
        <title>Draft genome assembly of strain Phenylobacterium sp. 20VBR1 using MiniION and Illumina platforms.</title>
        <authorList>
            <person name="Thomas F.A."/>
            <person name="Krishnan K.P."/>
            <person name="Sinha R.K."/>
        </authorList>
    </citation>
    <scope>NUCLEOTIDE SEQUENCE</scope>
    <source>
        <strain evidence="2">20VBR1</strain>
    </source>
</reference>
<dbReference type="Gene3D" id="3.10.450.50">
    <property type="match status" value="1"/>
</dbReference>
<dbReference type="CDD" id="cd00531">
    <property type="entry name" value="NTF2_like"/>
    <property type="match status" value="1"/>
</dbReference>
<proteinExistence type="predicted"/>
<dbReference type="EMBL" id="JAGSGD010000001">
    <property type="protein sequence ID" value="MBR7620403.1"/>
    <property type="molecule type" value="Genomic_DNA"/>
</dbReference>
<protein>
    <submittedName>
        <fullName evidence="2">Nuclear transport factor 2 family protein</fullName>
    </submittedName>
</protein>
<evidence type="ECO:0000313" key="3">
    <source>
        <dbReference type="Proteomes" id="UP000622580"/>
    </source>
</evidence>
<accession>A0A941HX08</accession>
<dbReference type="AlphaFoldDB" id="A0A941HX08"/>
<dbReference type="SUPFAM" id="SSF54427">
    <property type="entry name" value="NTF2-like"/>
    <property type="match status" value="1"/>
</dbReference>
<evidence type="ECO:0000313" key="2">
    <source>
        <dbReference type="EMBL" id="MBR7620403.1"/>
    </source>
</evidence>
<comment type="caution">
    <text evidence="2">The sequence shown here is derived from an EMBL/GenBank/DDBJ whole genome shotgun (WGS) entry which is preliminary data.</text>
</comment>
<dbReference type="InterPro" id="IPR032710">
    <property type="entry name" value="NTF2-like_dom_sf"/>
</dbReference>
<evidence type="ECO:0000259" key="1">
    <source>
        <dbReference type="Pfam" id="PF13577"/>
    </source>
</evidence>
<dbReference type="Proteomes" id="UP000622580">
    <property type="component" value="Unassembled WGS sequence"/>
</dbReference>
<dbReference type="InterPro" id="IPR037401">
    <property type="entry name" value="SnoaL-like"/>
</dbReference>
<feature type="domain" description="SnoaL-like" evidence="1">
    <location>
        <begin position="9"/>
        <end position="132"/>
    </location>
</feature>
<organism evidence="2 3">
    <name type="scientific">Phenylobacterium glaciei</name>
    <dbReference type="NCBI Taxonomy" id="2803784"/>
    <lineage>
        <taxon>Bacteria</taxon>
        <taxon>Pseudomonadati</taxon>
        <taxon>Pseudomonadota</taxon>
        <taxon>Alphaproteobacteria</taxon>
        <taxon>Caulobacterales</taxon>
        <taxon>Caulobacteraceae</taxon>
        <taxon>Phenylobacterium</taxon>
    </lineage>
</organism>
<sequence>MSHDPQVQALIDKQAITEVLFNYCRAVDRADIALLTSCYHDDATEDHGGTFSGSAADYIASIAPILPRGGIMTHTTTNIMIALDGDNAYVESHILAFARLKKDGEKFDTLTLARAVDHFKKRDWTWRIAARRMVWEWNHEMPMAETWGRGIIAPDATVLVRGRKTPDDLIYG</sequence>
<dbReference type="RefSeq" id="WP_215341140.1">
    <property type="nucleotide sequence ID" value="NZ_JAGSGD010000001.1"/>
</dbReference>
<dbReference type="Pfam" id="PF13577">
    <property type="entry name" value="SnoaL_4"/>
    <property type="match status" value="1"/>
</dbReference>
<gene>
    <name evidence="2" type="ORF">JKL49_13490</name>
</gene>